<dbReference type="Proteomes" id="UP001174909">
    <property type="component" value="Unassembled WGS sequence"/>
</dbReference>
<sequence>MTARLLKQIQRAKSAEKVQKFLKELPDHNEANENGDTLLHAFVRRRDKYSQDCLWLSWSTDSVTWTGVITRGLPLSTLLQS</sequence>
<evidence type="ECO:0000313" key="2">
    <source>
        <dbReference type="Proteomes" id="UP001174909"/>
    </source>
</evidence>
<organism evidence="1 2">
    <name type="scientific">Geodia barretti</name>
    <name type="common">Barrett's horny sponge</name>
    <dbReference type="NCBI Taxonomy" id="519541"/>
    <lineage>
        <taxon>Eukaryota</taxon>
        <taxon>Metazoa</taxon>
        <taxon>Porifera</taxon>
        <taxon>Demospongiae</taxon>
        <taxon>Heteroscleromorpha</taxon>
        <taxon>Tetractinellida</taxon>
        <taxon>Astrophorina</taxon>
        <taxon>Geodiidae</taxon>
        <taxon>Geodia</taxon>
    </lineage>
</organism>
<accession>A0AA35X4B0</accession>
<dbReference type="AlphaFoldDB" id="A0AA35X4B0"/>
<protein>
    <submittedName>
        <fullName evidence="1">Uncharacterized protein</fullName>
    </submittedName>
</protein>
<evidence type="ECO:0000313" key="1">
    <source>
        <dbReference type="EMBL" id="CAI8037585.1"/>
    </source>
</evidence>
<comment type="caution">
    <text evidence="1">The sequence shown here is derived from an EMBL/GenBank/DDBJ whole genome shotgun (WGS) entry which is preliminary data.</text>
</comment>
<name>A0AA35X4B0_GEOBA</name>
<proteinExistence type="predicted"/>
<reference evidence="1" key="1">
    <citation type="submission" date="2023-03" db="EMBL/GenBank/DDBJ databases">
        <authorList>
            <person name="Steffen K."/>
            <person name="Cardenas P."/>
        </authorList>
    </citation>
    <scope>NUCLEOTIDE SEQUENCE</scope>
</reference>
<keyword evidence="2" id="KW-1185">Reference proteome</keyword>
<dbReference type="EMBL" id="CASHTH010002948">
    <property type="protein sequence ID" value="CAI8037585.1"/>
    <property type="molecule type" value="Genomic_DNA"/>
</dbReference>
<gene>
    <name evidence="1" type="ORF">GBAR_LOCUS21021</name>
</gene>